<dbReference type="EMBL" id="FMWG01000006">
    <property type="protein sequence ID" value="SCZ65762.1"/>
    <property type="molecule type" value="Genomic_DNA"/>
</dbReference>
<evidence type="ECO:0000313" key="1">
    <source>
        <dbReference type="EMBL" id="SCZ65762.1"/>
    </source>
</evidence>
<organism evidence="1 2">
    <name type="scientific">Epibacterium ulvae</name>
    <dbReference type="NCBI Taxonomy" id="1156985"/>
    <lineage>
        <taxon>Bacteria</taxon>
        <taxon>Pseudomonadati</taxon>
        <taxon>Pseudomonadota</taxon>
        <taxon>Alphaproteobacteria</taxon>
        <taxon>Rhodobacterales</taxon>
        <taxon>Roseobacteraceae</taxon>
        <taxon>Epibacterium</taxon>
    </lineage>
</organism>
<gene>
    <name evidence="1" type="ORF">SAMN04488118_10691</name>
</gene>
<reference evidence="1 2" key="1">
    <citation type="submission" date="2016-10" db="EMBL/GenBank/DDBJ databases">
        <authorList>
            <person name="de Groot N.N."/>
        </authorList>
    </citation>
    <scope>NUCLEOTIDE SEQUENCE [LARGE SCALE GENOMIC DNA]</scope>
    <source>
        <strain evidence="1 2">U95</strain>
    </source>
</reference>
<name>A0A1G5QVJ9_9RHOB</name>
<dbReference type="AlphaFoldDB" id="A0A1G5QVJ9"/>
<dbReference type="Proteomes" id="UP000198767">
    <property type="component" value="Unassembled WGS sequence"/>
</dbReference>
<protein>
    <submittedName>
        <fullName evidence="1">Uncharacterized protein</fullName>
    </submittedName>
</protein>
<proteinExistence type="predicted"/>
<accession>A0A1G5QVJ9</accession>
<keyword evidence="2" id="KW-1185">Reference proteome</keyword>
<evidence type="ECO:0000313" key="2">
    <source>
        <dbReference type="Proteomes" id="UP000198767"/>
    </source>
</evidence>
<sequence length="66" mass="7353">MHNPCSPCTPAVHPLMHPLRLSLPQHSGRLHLVSMTRALHTFEKGTKESSNDKAYKPQKDLGLVVL</sequence>
<dbReference type="STRING" id="1156985.SAMN04488118_10691"/>